<reference evidence="5" key="2">
    <citation type="submission" date="2020-04" db="EMBL/GenBank/DDBJ databases">
        <authorList>
            <consortium name="NCBI Genome Project"/>
        </authorList>
    </citation>
    <scope>NUCLEOTIDE SEQUENCE</scope>
    <source>
        <strain evidence="5">CBS 342.82</strain>
    </source>
</reference>
<keyword evidence="1" id="KW-0479">Metal-binding</keyword>
<dbReference type="PANTHER" id="PTHR47785:SF2">
    <property type="entry name" value="ZN(II)2CYS6 TRANSCRIPTION FACTOR (EUROFUNG)"/>
    <property type="match status" value="1"/>
</dbReference>
<dbReference type="Pfam" id="PF00172">
    <property type="entry name" value="Zn_clus"/>
    <property type="match status" value="1"/>
</dbReference>
<dbReference type="GO" id="GO:0003677">
    <property type="term" value="F:DNA binding"/>
    <property type="evidence" value="ECO:0007669"/>
    <property type="project" value="InterPro"/>
</dbReference>
<dbReference type="InterPro" id="IPR001138">
    <property type="entry name" value="Zn2Cys6_DnaBD"/>
</dbReference>
<evidence type="ECO:0000313" key="4">
    <source>
        <dbReference type="Proteomes" id="UP000504637"/>
    </source>
</evidence>
<dbReference type="SUPFAM" id="SSF57701">
    <property type="entry name" value="Zn2/Cys6 DNA-binding domain"/>
    <property type="match status" value="1"/>
</dbReference>
<dbReference type="RefSeq" id="XP_033457708.1">
    <property type="nucleotide sequence ID" value="XM_033601726.1"/>
</dbReference>
<dbReference type="InterPro" id="IPR036864">
    <property type="entry name" value="Zn2-C6_fun-type_DNA-bd_sf"/>
</dbReference>
<dbReference type="FunFam" id="4.10.240.10:FF:000008">
    <property type="entry name" value="C6 zinc finger domain-containing protein"/>
    <property type="match status" value="1"/>
</dbReference>
<dbReference type="OrthoDB" id="4685598at2759"/>
<dbReference type="Pfam" id="PF04082">
    <property type="entry name" value="Fungal_trans"/>
    <property type="match status" value="1"/>
</dbReference>
<gene>
    <name evidence="5" type="ORF">K489DRAFT_323867</name>
</gene>
<reference evidence="5" key="1">
    <citation type="submission" date="2020-01" db="EMBL/GenBank/DDBJ databases">
        <authorList>
            <consortium name="DOE Joint Genome Institute"/>
            <person name="Haridas S."/>
            <person name="Albert R."/>
            <person name="Binder M."/>
            <person name="Bloem J."/>
            <person name="Labutti K."/>
            <person name="Salamov A."/>
            <person name="Andreopoulos B."/>
            <person name="Baker S.E."/>
            <person name="Barry K."/>
            <person name="Bills G."/>
            <person name="Bluhm B.H."/>
            <person name="Cannon C."/>
            <person name="Castanera R."/>
            <person name="Culley D.E."/>
            <person name="Daum C."/>
            <person name="Ezra D."/>
            <person name="Gonzalez J.B."/>
            <person name="Henrissat B."/>
            <person name="Kuo A."/>
            <person name="Liang C."/>
            <person name="Lipzen A."/>
            <person name="Lutzoni F."/>
            <person name="Magnuson J."/>
            <person name="Mondo S."/>
            <person name="Nolan M."/>
            <person name="Ohm R."/>
            <person name="Pangilinan J."/>
            <person name="Park H.-J."/>
            <person name="Ramirez L."/>
            <person name="Alfaro M."/>
            <person name="Sun H."/>
            <person name="Tritt A."/>
            <person name="Yoshinaga Y."/>
            <person name="Zwiers L.-H."/>
            <person name="Turgeon B.G."/>
            <person name="Goodwin S.B."/>
            <person name="Spatafora J.W."/>
            <person name="Crous P.W."/>
            <person name="Grigoriev I.V."/>
        </authorList>
    </citation>
    <scope>NUCLEOTIDE SEQUENCE</scope>
    <source>
        <strain evidence="5">CBS 342.82</strain>
    </source>
</reference>
<keyword evidence="4" id="KW-1185">Reference proteome</keyword>
<dbReference type="InterPro" id="IPR053181">
    <property type="entry name" value="EcdB-like_regulator"/>
</dbReference>
<evidence type="ECO:0000259" key="3">
    <source>
        <dbReference type="PROSITE" id="PS50048"/>
    </source>
</evidence>
<dbReference type="PANTHER" id="PTHR47785">
    <property type="entry name" value="ZN(II)2CYS6 TRANSCRIPTION FACTOR (EUROFUNG)-RELATED-RELATED"/>
    <property type="match status" value="1"/>
</dbReference>
<dbReference type="GO" id="GO:0006351">
    <property type="term" value="P:DNA-templated transcription"/>
    <property type="evidence" value="ECO:0007669"/>
    <property type="project" value="InterPro"/>
</dbReference>
<dbReference type="InterPro" id="IPR007219">
    <property type="entry name" value="XnlR_reg_dom"/>
</dbReference>
<feature type="domain" description="Zn(2)-C6 fungal-type" evidence="3">
    <location>
        <begin position="33"/>
        <end position="63"/>
    </location>
</feature>
<dbReference type="PROSITE" id="PS00463">
    <property type="entry name" value="ZN2_CY6_FUNGAL_1"/>
    <property type="match status" value="1"/>
</dbReference>
<dbReference type="Gene3D" id="4.10.240.10">
    <property type="entry name" value="Zn(2)-C6 fungal-type DNA-binding domain"/>
    <property type="match status" value="1"/>
</dbReference>
<dbReference type="AlphaFoldDB" id="A0A6J3M174"/>
<dbReference type="GO" id="GO:0000981">
    <property type="term" value="F:DNA-binding transcription factor activity, RNA polymerase II-specific"/>
    <property type="evidence" value="ECO:0007669"/>
    <property type="project" value="InterPro"/>
</dbReference>
<dbReference type="SMART" id="SM00066">
    <property type="entry name" value="GAL4"/>
    <property type="match status" value="1"/>
</dbReference>
<organism evidence="5">
    <name type="scientific">Dissoconium aciculare CBS 342.82</name>
    <dbReference type="NCBI Taxonomy" id="1314786"/>
    <lineage>
        <taxon>Eukaryota</taxon>
        <taxon>Fungi</taxon>
        <taxon>Dikarya</taxon>
        <taxon>Ascomycota</taxon>
        <taxon>Pezizomycotina</taxon>
        <taxon>Dothideomycetes</taxon>
        <taxon>Dothideomycetidae</taxon>
        <taxon>Mycosphaerellales</taxon>
        <taxon>Dissoconiaceae</taxon>
        <taxon>Dissoconium</taxon>
    </lineage>
</organism>
<evidence type="ECO:0000313" key="5">
    <source>
        <dbReference type="RefSeq" id="XP_033457708.1"/>
    </source>
</evidence>
<reference evidence="5" key="3">
    <citation type="submission" date="2025-08" db="UniProtKB">
        <authorList>
            <consortium name="RefSeq"/>
        </authorList>
    </citation>
    <scope>IDENTIFICATION</scope>
    <source>
        <strain evidence="5">CBS 342.82</strain>
    </source>
</reference>
<sequence>MSVVTDKLSPEDLLEESHLSDPLDYPRKRASIACEICRSRKSRCDGARPKCKLCTELGANCVYREPTLKIDAGDKLILDRLSQIETILQQRLVYTPTATPSPHAAVGQASPVIFSEEMQARLAHANLINGARVFVTNTPNPVTNVSAMPKSHSTPALHLLDWPVIKDLASKSSDPQVLMQLEMARTPLDLIPQTSIHALRQDLHLYSRSFFDGVNNWYAIVNPNNWHECLRAADKLEFKDGTESCMVLLVGALGAAAHSGSISYVQRSNRPPGLEYFCHAYSILPKLTLRNNVSSVQCHILAAAYLLYLVRPLEAWNLLCQASVKLQLLLAHPNVIQSDVGELIERVYWNTLLIESDLLAELDLPHSGIVHFEDNMSLPKVFPFDATDNAERQGKDDLWYFSAEINLRRLLNRVSHTIYADAFKPERSRPDDFLNLVGPTANELDSQLDQWYESLPAGLKFTRDRAAARDDTQTVLRLRYFACRTIIFRPYVRVVLADRWMANKEDVLDACRICLDACIRQIEDIPAHHAGHLPYLWQGVLSITSQTLLLMGATLSRPLRKLLPPQKQVDAMIQGVILEVERLSHLAPSLQRCAEILREAEDRRIEQLRTS</sequence>
<protein>
    <recommendedName>
        <fullName evidence="3">Zn(2)-C6 fungal-type domain-containing protein</fullName>
    </recommendedName>
</protein>
<dbReference type="CDD" id="cd12148">
    <property type="entry name" value="fungal_TF_MHR"/>
    <property type="match status" value="1"/>
</dbReference>
<accession>A0A6J3M174</accession>
<keyword evidence="2" id="KW-0539">Nucleus</keyword>
<evidence type="ECO:0000256" key="2">
    <source>
        <dbReference type="ARBA" id="ARBA00023242"/>
    </source>
</evidence>
<dbReference type="GO" id="GO:0008270">
    <property type="term" value="F:zinc ion binding"/>
    <property type="evidence" value="ECO:0007669"/>
    <property type="project" value="InterPro"/>
</dbReference>
<dbReference type="PROSITE" id="PS50048">
    <property type="entry name" value="ZN2_CY6_FUNGAL_2"/>
    <property type="match status" value="1"/>
</dbReference>
<proteinExistence type="predicted"/>
<dbReference type="CDD" id="cd00067">
    <property type="entry name" value="GAL4"/>
    <property type="match status" value="1"/>
</dbReference>
<dbReference type="GeneID" id="54359526"/>
<evidence type="ECO:0000256" key="1">
    <source>
        <dbReference type="ARBA" id="ARBA00022723"/>
    </source>
</evidence>
<name>A0A6J3M174_9PEZI</name>
<dbReference type="Proteomes" id="UP000504637">
    <property type="component" value="Unplaced"/>
</dbReference>